<dbReference type="InterPro" id="IPR001455">
    <property type="entry name" value="TusA-like"/>
</dbReference>
<evidence type="ECO:0000256" key="2">
    <source>
        <dbReference type="ARBA" id="ARBA00022490"/>
    </source>
</evidence>
<dbReference type="NCBIfam" id="NF001423">
    <property type="entry name" value="PRK00299.1"/>
    <property type="match status" value="1"/>
</dbReference>
<dbReference type="PANTHER" id="PTHR33279">
    <property type="entry name" value="SULFUR CARRIER PROTEIN YEDF-RELATED"/>
    <property type="match status" value="1"/>
</dbReference>
<sequence>MSVDVEYDRLLDTKGLNCPEPVMLLHKCVRSMQVGEVVRVEATDPSTSRDIPKFCEFLGHQLLAQAQQDALYWYLIKKGE</sequence>
<dbReference type="InterPro" id="IPR036868">
    <property type="entry name" value="TusA-like_sf"/>
</dbReference>
<evidence type="ECO:0000256" key="1">
    <source>
        <dbReference type="ARBA" id="ARBA00008984"/>
    </source>
</evidence>
<dbReference type="HAMAP" id="MF_00413">
    <property type="entry name" value="Thiourid_synth_A"/>
    <property type="match status" value="1"/>
</dbReference>
<dbReference type="InterPro" id="IPR022931">
    <property type="entry name" value="Sulphur_carrier_TusA"/>
</dbReference>
<accession>A0ABV5Z6Z5</accession>
<proteinExistence type="inferred from homology"/>
<name>A0ABV5Z6Z5_9GAMM</name>
<dbReference type="Gene3D" id="3.30.110.40">
    <property type="entry name" value="TusA-like domain"/>
    <property type="match status" value="1"/>
</dbReference>
<comment type="similarity">
    <text evidence="1 3">Belongs to the sulfur carrier protein TusA family.</text>
</comment>
<dbReference type="CDD" id="cd03423">
    <property type="entry name" value="SirA"/>
    <property type="match status" value="1"/>
</dbReference>
<dbReference type="Proteomes" id="UP001589628">
    <property type="component" value="Unassembled WGS sequence"/>
</dbReference>
<gene>
    <name evidence="3 5" type="primary">tusA</name>
    <name evidence="5" type="ORF">ACFFLH_01305</name>
</gene>
<keyword evidence="6" id="KW-1185">Reference proteome</keyword>
<evidence type="ECO:0000313" key="5">
    <source>
        <dbReference type="EMBL" id="MFB9885048.1"/>
    </source>
</evidence>
<comment type="function">
    <text evidence="3">Sulfur carrier protein which probably makes part of a sulfur-relay system.</text>
</comment>
<dbReference type="SUPFAM" id="SSF64307">
    <property type="entry name" value="SirA-like"/>
    <property type="match status" value="1"/>
</dbReference>
<protein>
    <recommendedName>
        <fullName evidence="3">Sulfur carrier protein TusA</fullName>
    </recommendedName>
</protein>
<dbReference type="PANTHER" id="PTHR33279:SF2">
    <property type="entry name" value="SULFUR CARRIER PROTEIN TUSA"/>
    <property type="match status" value="1"/>
</dbReference>
<keyword evidence="2 3" id="KW-0963">Cytoplasm</keyword>
<keyword evidence="5" id="KW-0808">Transferase</keyword>
<comment type="caution">
    <text evidence="5">The sequence shown here is derived from an EMBL/GenBank/DDBJ whole genome shotgun (WGS) entry which is preliminary data.</text>
</comment>
<dbReference type="EMBL" id="JBHLZN010000001">
    <property type="protein sequence ID" value="MFB9885048.1"/>
    <property type="molecule type" value="Genomic_DNA"/>
</dbReference>
<feature type="domain" description="UPF0033" evidence="4">
    <location>
        <begin position="11"/>
        <end position="35"/>
    </location>
</feature>
<dbReference type="PROSITE" id="PS01148">
    <property type="entry name" value="UPF0033"/>
    <property type="match status" value="1"/>
</dbReference>
<dbReference type="RefSeq" id="WP_027313330.1">
    <property type="nucleotide sequence ID" value="NZ_JAUESS010000002.1"/>
</dbReference>
<evidence type="ECO:0000313" key="6">
    <source>
        <dbReference type="Proteomes" id="UP001589628"/>
    </source>
</evidence>
<evidence type="ECO:0000256" key="3">
    <source>
        <dbReference type="HAMAP-Rule" id="MF_00413"/>
    </source>
</evidence>
<organism evidence="5 6">
    <name type="scientific">Balneatrix alpica</name>
    <dbReference type="NCBI Taxonomy" id="75684"/>
    <lineage>
        <taxon>Bacteria</taxon>
        <taxon>Pseudomonadati</taxon>
        <taxon>Pseudomonadota</taxon>
        <taxon>Gammaproteobacteria</taxon>
        <taxon>Oceanospirillales</taxon>
        <taxon>Balneatrichaceae</taxon>
        <taxon>Balneatrix</taxon>
    </lineage>
</organism>
<dbReference type="Pfam" id="PF01206">
    <property type="entry name" value="TusA"/>
    <property type="match status" value="1"/>
</dbReference>
<dbReference type="GO" id="GO:0016740">
    <property type="term" value="F:transferase activity"/>
    <property type="evidence" value="ECO:0007669"/>
    <property type="project" value="UniProtKB-KW"/>
</dbReference>
<comment type="subcellular location">
    <subcellularLocation>
        <location evidence="3">Cytoplasm</location>
    </subcellularLocation>
</comment>
<evidence type="ECO:0000259" key="4">
    <source>
        <dbReference type="PROSITE" id="PS01148"/>
    </source>
</evidence>
<reference evidence="5 6" key="1">
    <citation type="submission" date="2024-09" db="EMBL/GenBank/DDBJ databases">
        <authorList>
            <person name="Sun Q."/>
            <person name="Mori K."/>
        </authorList>
    </citation>
    <scope>NUCLEOTIDE SEQUENCE [LARGE SCALE GENOMIC DNA]</scope>
    <source>
        <strain evidence="5 6">ATCC 51285</strain>
    </source>
</reference>
<feature type="active site" description="Cysteine persulfide intermediate" evidence="3">
    <location>
        <position position="18"/>
    </location>
</feature>